<accession>A0ABT2IVH5</accession>
<keyword evidence="2" id="KW-1185">Reference proteome</keyword>
<protein>
    <submittedName>
        <fullName evidence="1">Uncharacterized protein</fullName>
    </submittedName>
</protein>
<organism evidence="1 2">
    <name type="scientific">Chryseobacterium herbae</name>
    <dbReference type="NCBI Taxonomy" id="2976476"/>
    <lineage>
        <taxon>Bacteria</taxon>
        <taxon>Pseudomonadati</taxon>
        <taxon>Bacteroidota</taxon>
        <taxon>Flavobacteriia</taxon>
        <taxon>Flavobacteriales</taxon>
        <taxon>Weeksellaceae</taxon>
        <taxon>Chryseobacterium group</taxon>
        <taxon>Chryseobacterium</taxon>
    </lineage>
</organism>
<dbReference type="RefSeq" id="WP_259839252.1">
    <property type="nucleotide sequence ID" value="NZ_JAOAMU010000004.1"/>
</dbReference>
<proteinExistence type="predicted"/>
<gene>
    <name evidence="1" type="ORF">N0B48_13195</name>
</gene>
<evidence type="ECO:0000313" key="1">
    <source>
        <dbReference type="EMBL" id="MCT2562844.1"/>
    </source>
</evidence>
<reference evidence="1 2" key="1">
    <citation type="submission" date="2022-09" db="EMBL/GenBank/DDBJ databases">
        <title>Chryseobacterium oleae sp.nov., isolated from the inter-root soil of Pyrola calliantha H. Andr. in Tibet.</title>
        <authorList>
            <person name="Li Z."/>
        </authorList>
    </citation>
    <scope>NUCLEOTIDE SEQUENCE [LARGE SCALE GENOMIC DNA]</scope>
    <source>
        <strain evidence="2">pc1-10</strain>
    </source>
</reference>
<name>A0ABT2IVH5_9FLAO</name>
<sequence length="156" mass="18301">MKKLGFLFIILFPLLFKAQIRLTNIYDLYNIKVDQVGSYVLNGLGFKNIGYNRSESSEDFEFYNGKNIFAEVIYIKVQVPFIGNYKNIVTVRYSNEDYVRDLKSEAITSGFEYVGKREFTKEKYIHMYIKHNIILSITETKNSNGLYEIIMIPKTE</sequence>
<dbReference type="Proteomes" id="UP001525566">
    <property type="component" value="Unassembled WGS sequence"/>
</dbReference>
<evidence type="ECO:0000313" key="2">
    <source>
        <dbReference type="Proteomes" id="UP001525566"/>
    </source>
</evidence>
<dbReference type="EMBL" id="JAOAMU010000004">
    <property type="protein sequence ID" value="MCT2562844.1"/>
    <property type="molecule type" value="Genomic_DNA"/>
</dbReference>
<comment type="caution">
    <text evidence="1">The sequence shown here is derived from an EMBL/GenBank/DDBJ whole genome shotgun (WGS) entry which is preliminary data.</text>
</comment>